<dbReference type="SUPFAM" id="SSF51206">
    <property type="entry name" value="cAMP-binding domain-like"/>
    <property type="match status" value="1"/>
</dbReference>
<dbReference type="Gene3D" id="2.60.120.10">
    <property type="entry name" value="Jelly Rolls"/>
    <property type="match status" value="1"/>
</dbReference>
<dbReference type="InterPro" id="IPR018490">
    <property type="entry name" value="cNMP-bd_dom_sf"/>
</dbReference>
<dbReference type="Pfam" id="PF00027">
    <property type="entry name" value="cNMP_binding"/>
    <property type="match status" value="1"/>
</dbReference>
<dbReference type="PANTHER" id="PTHR24567:SF74">
    <property type="entry name" value="HTH-TYPE TRANSCRIPTIONAL REGULATOR ARCR"/>
    <property type="match status" value="1"/>
</dbReference>
<gene>
    <name evidence="6" type="primary">ntcA</name>
    <name evidence="6" type="ORF">KBTEX_01854</name>
</gene>
<dbReference type="GO" id="GO:0003700">
    <property type="term" value="F:DNA-binding transcription factor activity"/>
    <property type="evidence" value="ECO:0007669"/>
    <property type="project" value="TreeGrafter"/>
</dbReference>
<keyword evidence="1" id="KW-0805">Transcription regulation</keyword>
<dbReference type="SMART" id="SM00419">
    <property type="entry name" value="HTH_CRP"/>
    <property type="match status" value="1"/>
</dbReference>
<proteinExistence type="predicted"/>
<dbReference type="SUPFAM" id="SSF46785">
    <property type="entry name" value="Winged helix' DNA-binding domain"/>
    <property type="match status" value="1"/>
</dbReference>
<sequence length="220" mass="24285">MSSTWGMDWLPELDKRARQRLITDGMEVAFAAGQRVFGLGERCSGLPILHSGSIRVQMLSAAGSEIVLYRILPAQMCTLSIGCLLDEGLYHATAVAERPSEALLVPPAVFDDLMSGSPAFRDMVLRSYGARLQSLMLLVEELAFRRVDARLAELLVDRAEADTVRATHQQLATELGTAREVITRLLGDFEHAGWIERHRGWLRIADPQALARLYAGPETA</sequence>
<protein>
    <submittedName>
        <fullName evidence="6">Global nitrogen regulator</fullName>
    </submittedName>
</protein>
<feature type="domain" description="HTH crp-type" evidence="5">
    <location>
        <begin position="145"/>
        <end position="208"/>
    </location>
</feature>
<feature type="domain" description="Cyclic nucleotide-binding" evidence="4">
    <location>
        <begin position="9"/>
        <end position="131"/>
    </location>
</feature>
<evidence type="ECO:0000259" key="4">
    <source>
        <dbReference type="PROSITE" id="PS50042"/>
    </source>
</evidence>
<evidence type="ECO:0000313" key="6">
    <source>
        <dbReference type="EMBL" id="QEA05531.1"/>
    </source>
</evidence>
<name>A0A5B8RAB2_9ZZZZ</name>
<dbReference type="InterPro" id="IPR014710">
    <property type="entry name" value="RmlC-like_jellyroll"/>
</dbReference>
<evidence type="ECO:0000256" key="1">
    <source>
        <dbReference type="ARBA" id="ARBA00023015"/>
    </source>
</evidence>
<reference evidence="6" key="1">
    <citation type="submission" date="2019-06" db="EMBL/GenBank/DDBJ databases">
        <authorList>
            <person name="Murdoch R.W."/>
            <person name="Fathepure B."/>
        </authorList>
    </citation>
    <scope>NUCLEOTIDE SEQUENCE</scope>
</reference>
<dbReference type="Pfam" id="PF13545">
    <property type="entry name" value="HTH_Crp_2"/>
    <property type="match status" value="1"/>
</dbReference>
<evidence type="ECO:0000256" key="3">
    <source>
        <dbReference type="ARBA" id="ARBA00023163"/>
    </source>
</evidence>
<keyword evidence="2" id="KW-0238">DNA-binding</keyword>
<dbReference type="InterPro" id="IPR050397">
    <property type="entry name" value="Env_Response_Regulators"/>
</dbReference>
<accession>A0A5B8RAB2</accession>
<dbReference type="InterPro" id="IPR012318">
    <property type="entry name" value="HTH_CRP"/>
</dbReference>
<dbReference type="EMBL" id="MN079103">
    <property type="protein sequence ID" value="QEA05531.1"/>
    <property type="molecule type" value="Genomic_DNA"/>
</dbReference>
<dbReference type="PROSITE" id="PS51063">
    <property type="entry name" value="HTH_CRP_2"/>
    <property type="match status" value="1"/>
</dbReference>
<dbReference type="PROSITE" id="PS50042">
    <property type="entry name" value="CNMP_BINDING_3"/>
    <property type="match status" value="1"/>
</dbReference>
<dbReference type="GO" id="GO:0003677">
    <property type="term" value="F:DNA binding"/>
    <property type="evidence" value="ECO:0007669"/>
    <property type="project" value="UniProtKB-KW"/>
</dbReference>
<dbReference type="InterPro" id="IPR000595">
    <property type="entry name" value="cNMP-bd_dom"/>
</dbReference>
<dbReference type="PANTHER" id="PTHR24567">
    <property type="entry name" value="CRP FAMILY TRANSCRIPTIONAL REGULATORY PROTEIN"/>
    <property type="match status" value="1"/>
</dbReference>
<organism evidence="6">
    <name type="scientific">uncultured organism</name>
    <dbReference type="NCBI Taxonomy" id="155900"/>
    <lineage>
        <taxon>unclassified sequences</taxon>
        <taxon>environmental samples</taxon>
    </lineage>
</organism>
<dbReference type="InterPro" id="IPR036388">
    <property type="entry name" value="WH-like_DNA-bd_sf"/>
</dbReference>
<dbReference type="InterPro" id="IPR036390">
    <property type="entry name" value="WH_DNA-bd_sf"/>
</dbReference>
<keyword evidence="3" id="KW-0804">Transcription</keyword>
<dbReference type="AlphaFoldDB" id="A0A5B8RAB2"/>
<evidence type="ECO:0000259" key="5">
    <source>
        <dbReference type="PROSITE" id="PS51063"/>
    </source>
</evidence>
<dbReference type="CDD" id="cd00038">
    <property type="entry name" value="CAP_ED"/>
    <property type="match status" value="1"/>
</dbReference>
<dbReference type="Gene3D" id="1.10.10.10">
    <property type="entry name" value="Winged helix-like DNA-binding domain superfamily/Winged helix DNA-binding domain"/>
    <property type="match status" value="1"/>
</dbReference>
<evidence type="ECO:0000256" key="2">
    <source>
        <dbReference type="ARBA" id="ARBA00023125"/>
    </source>
</evidence>